<name>M0EGY0_9EURY</name>
<gene>
    <name evidence="2" type="ORF">C465_13625</name>
</gene>
<dbReference type="Gene3D" id="3.40.50.2000">
    <property type="entry name" value="Glycogen Phosphorylase B"/>
    <property type="match status" value="2"/>
</dbReference>
<dbReference type="PATRIC" id="fig|1227467.4.peg.2687"/>
<dbReference type="InterPro" id="IPR003331">
    <property type="entry name" value="UDP_GlcNAc_Epimerase_2_dom"/>
</dbReference>
<evidence type="ECO:0000313" key="3">
    <source>
        <dbReference type="Proteomes" id="UP000011526"/>
    </source>
</evidence>
<dbReference type="RefSeq" id="WP_004598853.1">
    <property type="nucleotide sequence ID" value="NZ_AOJM01000074.1"/>
</dbReference>
<dbReference type="EMBL" id="AOJM01000074">
    <property type="protein sequence ID" value="ELZ45674.1"/>
    <property type="molecule type" value="Genomic_DNA"/>
</dbReference>
<accession>M0EGY0</accession>
<dbReference type="AlphaFoldDB" id="M0EGY0"/>
<dbReference type="SUPFAM" id="SSF53756">
    <property type="entry name" value="UDP-Glycosyltransferase/glycogen phosphorylase"/>
    <property type="match status" value="1"/>
</dbReference>
<feature type="domain" description="UDP-N-acetylglucosamine 2-epimerase" evidence="1">
    <location>
        <begin position="62"/>
        <end position="399"/>
    </location>
</feature>
<protein>
    <submittedName>
        <fullName evidence="2">UDP-N-acetylglucosamine 2-epimerase</fullName>
    </submittedName>
</protein>
<reference evidence="2 3" key="1">
    <citation type="journal article" date="2014" name="PLoS Genet.">
        <title>Phylogenetically driven sequencing of extremely halophilic archaea reveals strategies for static and dynamic osmo-response.</title>
        <authorList>
            <person name="Becker E.A."/>
            <person name="Seitzer P.M."/>
            <person name="Tritt A."/>
            <person name="Larsen D."/>
            <person name="Krusor M."/>
            <person name="Yao A.I."/>
            <person name="Wu D."/>
            <person name="Madern D."/>
            <person name="Eisen J.A."/>
            <person name="Darling A.E."/>
            <person name="Facciotti M.T."/>
        </authorList>
    </citation>
    <scope>NUCLEOTIDE SEQUENCE [LARGE SCALE GENOMIC DNA]</scope>
    <source>
        <strain evidence="2 3">JCM 9100</strain>
    </source>
</reference>
<dbReference type="NCBIfam" id="TIGR00236">
    <property type="entry name" value="wecB"/>
    <property type="match status" value="1"/>
</dbReference>
<comment type="caution">
    <text evidence="2">The sequence shown here is derived from an EMBL/GenBank/DDBJ whole genome shotgun (WGS) entry which is preliminary data.</text>
</comment>
<dbReference type="CDD" id="cd03786">
    <property type="entry name" value="GTB_UDP-GlcNAc_2-Epimerase"/>
    <property type="match status" value="1"/>
</dbReference>
<proteinExistence type="predicted"/>
<dbReference type="PANTHER" id="PTHR43174">
    <property type="entry name" value="UDP-N-ACETYLGLUCOSAMINE 2-EPIMERASE"/>
    <property type="match status" value="1"/>
</dbReference>
<organism evidence="2 3">
    <name type="scientific">Halorubrum distributum JCM 9100</name>
    <dbReference type="NCBI Taxonomy" id="1227467"/>
    <lineage>
        <taxon>Archaea</taxon>
        <taxon>Methanobacteriati</taxon>
        <taxon>Methanobacteriota</taxon>
        <taxon>Stenosarchaea group</taxon>
        <taxon>Halobacteria</taxon>
        <taxon>Halobacteriales</taxon>
        <taxon>Haloferacaceae</taxon>
        <taxon>Halorubrum</taxon>
        <taxon>Halorubrum distributum group</taxon>
    </lineage>
</organism>
<dbReference type="Pfam" id="PF02350">
    <property type="entry name" value="Epimerase_2"/>
    <property type="match status" value="1"/>
</dbReference>
<sequence>MCIVALLNQWNINSIGKYKIPGAIKADMTDAKFLEDTVPDKTCVIVGTRPGIIKMSPIIDELDNRDVDSFIIHAGQHYSHSLDGQIFEDLRLDEPDYHLENVKKKTHHGEQTAAMLTGIERALLEEQPENVLVCGDANFNLAGALAARKLRLTLGHVEAGLRSDDWRMPEEHNRVMIDHISDYLFAPTERAVENATEDNVKGKVLVTGNTVVDALQRNLDVARSESSVCDDLGVTPGDYVVFTAHREENVDDKSTLTDLIEIIERTSEQLNMPVVYPIHPRTEDRLAKFNLQERIDTIDNLCLVDPLSYLDFIKLLGETALAMTDSGGIQEEACIMGVPCVTLRENTERPETVEVGANVIAGTDPDTVLDRTITMVNADGDWNNPFGDGTASKKIVDTVLSTSDERV</sequence>
<dbReference type="PANTHER" id="PTHR43174:SF1">
    <property type="entry name" value="UDP-N-ACETYLGLUCOSAMINE 2-EPIMERASE"/>
    <property type="match status" value="1"/>
</dbReference>
<dbReference type="InterPro" id="IPR029767">
    <property type="entry name" value="WecB-like"/>
</dbReference>
<keyword evidence="3" id="KW-1185">Reference proteome</keyword>
<evidence type="ECO:0000313" key="2">
    <source>
        <dbReference type="EMBL" id="ELZ45674.1"/>
    </source>
</evidence>
<evidence type="ECO:0000259" key="1">
    <source>
        <dbReference type="Pfam" id="PF02350"/>
    </source>
</evidence>
<dbReference type="Proteomes" id="UP000011526">
    <property type="component" value="Unassembled WGS sequence"/>
</dbReference>